<dbReference type="InterPro" id="IPR003660">
    <property type="entry name" value="HAMP_dom"/>
</dbReference>
<dbReference type="Pfam" id="PF00015">
    <property type="entry name" value="MCPsignal"/>
    <property type="match status" value="1"/>
</dbReference>
<keyword evidence="4" id="KW-0175">Coiled coil</keyword>
<dbReference type="SUPFAM" id="SSF158472">
    <property type="entry name" value="HAMP domain-like"/>
    <property type="match status" value="1"/>
</dbReference>
<keyword evidence="6" id="KW-0472">Membrane</keyword>
<proteinExistence type="inferred from homology"/>
<dbReference type="Gene3D" id="1.10.287.950">
    <property type="entry name" value="Methyl-accepting chemotaxis protein"/>
    <property type="match status" value="1"/>
</dbReference>
<evidence type="ECO:0000256" key="1">
    <source>
        <dbReference type="ARBA" id="ARBA00022500"/>
    </source>
</evidence>
<dbReference type="CDD" id="cd06225">
    <property type="entry name" value="HAMP"/>
    <property type="match status" value="1"/>
</dbReference>
<dbReference type="PROSITE" id="PS50885">
    <property type="entry name" value="HAMP"/>
    <property type="match status" value="1"/>
</dbReference>
<dbReference type="SMART" id="SM00304">
    <property type="entry name" value="HAMP"/>
    <property type="match status" value="1"/>
</dbReference>
<name>A0A7W6LCC8_9HYPH</name>
<feature type="domain" description="HAMP" evidence="8">
    <location>
        <begin position="211"/>
        <end position="264"/>
    </location>
</feature>
<dbReference type="PANTHER" id="PTHR43531">
    <property type="entry name" value="PROTEIN ICFG"/>
    <property type="match status" value="1"/>
</dbReference>
<dbReference type="SUPFAM" id="SSF58104">
    <property type="entry name" value="Methyl-accepting chemotaxis protein (MCP) signaling domain"/>
    <property type="match status" value="1"/>
</dbReference>
<dbReference type="AlphaFoldDB" id="A0A7W6LCC8"/>
<protein>
    <submittedName>
        <fullName evidence="9">Methyl-accepting chemotaxis protein</fullName>
    </submittedName>
</protein>
<accession>A0A7W6LCC8</accession>
<dbReference type="Gene3D" id="1.10.8.500">
    <property type="entry name" value="HAMP domain in histidine kinase"/>
    <property type="match status" value="1"/>
</dbReference>
<feature type="region of interest" description="Disordered" evidence="5">
    <location>
        <begin position="599"/>
        <end position="623"/>
    </location>
</feature>
<sequence>MFTLTISRMTVLFGIIVTTGIVSSFGVQRLALGELKVGGPVFNQIVDGKDLVADILPPPLYLVEAYGLATEVVIHRDDLSENVKKVNKLRQDYEDRRKIWKDSSLPADLKGYLLNEVLVKGDLFWKQLDSSFAVLASGADVEAAHKSFDALQKTFRDHQAAVIRLVDMSNTWMKATEAAAADADTKFSNLAIGGSILSLVIFLAGLWFMKMRAIGPLTAIGGYMSRLAAGDYSQDVPYAQRGDEIGDMARSVQTFRTAALERKRLREEMEAGRILSDEARALQERQRVAEAAQLKQVVDSLGAGLRCLAECNISKPLDEEFAVQFEALRTDFNNSIATFQETIEQVLLKTGQINDNAMAMNEAANNLSKRTEQQAAALEQTAASLEEVTSTVKASVERTAETRNLVRDARTCTSKSSGVVADAIDAMKRIEGASGEIGKIVDVIDQIAFQTNLLALNAGVEAARAGEAGKGFAVVAQEVRDLAQRSATAAKEINALIAKSKTEVAAGVQLVVETGGALQQIETFVGEIDAKVEAITTASREQAVGLSEISDAVNSIDQMTQKNASMVEETTLISNSLAADSNLLSSMVGRFQLNQGRDDKGAIARQSKPVVASAGSFSLRRAS</sequence>
<dbReference type="GO" id="GO:0006935">
    <property type="term" value="P:chemotaxis"/>
    <property type="evidence" value="ECO:0007669"/>
    <property type="project" value="UniProtKB-KW"/>
</dbReference>
<dbReference type="SMART" id="SM00283">
    <property type="entry name" value="MA"/>
    <property type="match status" value="1"/>
</dbReference>
<dbReference type="Proteomes" id="UP000519897">
    <property type="component" value="Unassembled WGS sequence"/>
</dbReference>
<dbReference type="GO" id="GO:0007165">
    <property type="term" value="P:signal transduction"/>
    <property type="evidence" value="ECO:0007669"/>
    <property type="project" value="UniProtKB-KW"/>
</dbReference>
<evidence type="ECO:0000256" key="5">
    <source>
        <dbReference type="SAM" id="MobiDB-lite"/>
    </source>
</evidence>
<evidence type="ECO:0000256" key="4">
    <source>
        <dbReference type="SAM" id="Coils"/>
    </source>
</evidence>
<dbReference type="PROSITE" id="PS50111">
    <property type="entry name" value="CHEMOTAXIS_TRANSDUC_2"/>
    <property type="match status" value="1"/>
</dbReference>
<evidence type="ECO:0000256" key="6">
    <source>
        <dbReference type="SAM" id="Phobius"/>
    </source>
</evidence>
<evidence type="ECO:0000313" key="10">
    <source>
        <dbReference type="Proteomes" id="UP000519897"/>
    </source>
</evidence>
<dbReference type="GO" id="GO:0016020">
    <property type="term" value="C:membrane"/>
    <property type="evidence" value="ECO:0007669"/>
    <property type="project" value="InterPro"/>
</dbReference>
<gene>
    <name evidence="9" type="ORF">GGQ72_000120</name>
</gene>
<keyword evidence="1" id="KW-0145">Chemotaxis</keyword>
<dbReference type="InterPro" id="IPR051310">
    <property type="entry name" value="MCP_chemotaxis"/>
</dbReference>
<evidence type="ECO:0000259" key="7">
    <source>
        <dbReference type="PROSITE" id="PS50111"/>
    </source>
</evidence>
<reference evidence="9 10" key="1">
    <citation type="submission" date="2020-08" db="EMBL/GenBank/DDBJ databases">
        <title>Genomic Encyclopedia of Type Strains, Phase IV (KMG-IV): sequencing the most valuable type-strain genomes for metagenomic binning, comparative biology and taxonomic classification.</title>
        <authorList>
            <person name="Goeker M."/>
        </authorList>
    </citation>
    <scope>NUCLEOTIDE SEQUENCE [LARGE SCALE GENOMIC DNA]</scope>
    <source>
        <strain evidence="9 10">DSM 29514</strain>
    </source>
</reference>
<organism evidence="9 10">
    <name type="scientific">Rhizobium rhizoryzae</name>
    <dbReference type="NCBI Taxonomy" id="451876"/>
    <lineage>
        <taxon>Bacteria</taxon>
        <taxon>Pseudomonadati</taxon>
        <taxon>Pseudomonadota</taxon>
        <taxon>Alphaproteobacteria</taxon>
        <taxon>Hyphomicrobiales</taxon>
        <taxon>Rhizobiaceae</taxon>
        <taxon>Rhizobium/Agrobacterium group</taxon>
        <taxon>Rhizobium</taxon>
    </lineage>
</organism>
<evidence type="ECO:0000256" key="3">
    <source>
        <dbReference type="PROSITE-ProRule" id="PRU00284"/>
    </source>
</evidence>
<feature type="transmembrane region" description="Helical" evidence="6">
    <location>
        <begin position="190"/>
        <end position="209"/>
    </location>
</feature>
<keyword evidence="6" id="KW-0812">Transmembrane</keyword>
<keyword evidence="3" id="KW-0807">Transducer</keyword>
<keyword evidence="6" id="KW-1133">Transmembrane helix</keyword>
<evidence type="ECO:0000256" key="2">
    <source>
        <dbReference type="ARBA" id="ARBA00029447"/>
    </source>
</evidence>
<keyword evidence="10" id="KW-1185">Reference proteome</keyword>
<feature type="domain" description="Methyl-accepting transducer" evidence="7">
    <location>
        <begin position="349"/>
        <end position="578"/>
    </location>
</feature>
<dbReference type="RefSeq" id="WP_165135181.1">
    <property type="nucleotide sequence ID" value="NZ_CP049250.1"/>
</dbReference>
<dbReference type="InterPro" id="IPR004089">
    <property type="entry name" value="MCPsignal_dom"/>
</dbReference>
<comment type="similarity">
    <text evidence="2">Belongs to the methyl-accepting chemotaxis (MCP) protein family.</text>
</comment>
<dbReference type="PANTHER" id="PTHR43531:SF11">
    <property type="entry name" value="METHYL-ACCEPTING CHEMOTAXIS PROTEIN 3"/>
    <property type="match status" value="1"/>
</dbReference>
<evidence type="ECO:0000259" key="8">
    <source>
        <dbReference type="PROSITE" id="PS50885"/>
    </source>
</evidence>
<comment type="caution">
    <text evidence="9">The sequence shown here is derived from an EMBL/GenBank/DDBJ whole genome shotgun (WGS) entry which is preliminary data.</text>
</comment>
<feature type="coiled-coil region" evidence="4">
    <location>
        <begin position="354"/>
        <end position="388"/>
    </location>
</feature>
<dbReference type="Pfam" id="PF00672">
    <property type="entry name" value="HAMP"/>
    <property type="match status" value="1"/>
</dbReference>
<dbReference type="CDD" id="cd11386">
    <property type="entry name" value="MCP_signal"/>
    <property type="match status" value="1"/>
</dbReference>
<feature type="transmembrane region" description="Helical" evidence="6">
    <location>
        <begin position="6"/>
        <end position="27"/>
    </location>
</feature>
<dbReference type="EMBL" id="JACIEC010000001">
    <property type="protein sequence ID" value="MBB4141621.1"/>
    <property type="molecule type" value="Genomic_DNA"/>
</dbReference>
<evidence type="ECO:0000313" key="9">
    <source>
        <dbReference type="EMBL" id="MBB4141621.1"/>
    </source>
</evidence>